<proteinExistence type="predicted"/>
<dbReference type="Proteomes" id="UP001500791">
    <property type="component" value="Unassembled WGS sequence"/>
</dbReference>
<dbReference type="RefSeq" id="WP_243862664.1">
    <property type="nucleotide sequence ID" value="NZ_BAAAEJ010000003.1"/>
</dbReference>
<evidence type="ECO:0000313" key="3">
    <source>
        <dbReference type="EMBL" id="GAA0384001.1"/>
    </source>
</evidence>
<feature type="chain" id="PRO_5046375159" description="S1/P1 Nuclease" evidence="2">
    <location>
        <begin position="23"/>
        <end position="343"/>
    </location>
</feature>
<dbReference type="InterPro" id="IPR008947">
    <property type="entry name" value="PLipase_C/P1_nuclease_dom_sf"/>
</dbReference>
<evidence type="ECO:0008006" key="5">
    <source>
        <dbReference type="Google" id="ProtNLM"/>
    </source>
</evidence>
<accession>A0ABP3HYX2</accession>
<name>A0ABP3HYX2_9CAUL</name>
<feature type="signal peptide" evidence="2">
    <location>
        <begin position="1"/>
        <end position="22"/>
    </location>
</feature>
<sequence length="343" mass="37597">MRSTKHLMISAAAALMLVAVPAAQVVAWGASGHRVIGVTAMRALPDTLPAFLRSPGAASDVGEYSREPDRWKGAGQPHDRERDTAHFVDMDDAGRVMDHRGMTMDQLPRLKSEYDAALTKAGLDVDKAGYLPYAIMDAWQNLERDFAYWRVLNAAEARETDLAKREWYRADRLRREQLILRDIGVLSHYLGDASQPHHTTIHFNGWGGETNPEGFTTSRRTHGQFEGAFTSRNLNPATVSAAMAPLNVEGFDVRARTGTFLNTTLGTVIPFYRMEKDGAFDGTDPRGIAFVNERLAAGAEQVRDFTVAAWNVSGTAAVGWPAVKVAEVEAGSVDPWVALVGED</sequence>
<dbReference type="SUPFAM" id="SSF48537">
    <property type="entry name" value="Phospholipase C/P1 nuclease"/>
    <property type="match status" value="1"/>
</dbReference>
<feature type="region of interest" description="Disordered" evidence="1">
    <location>
        <begin position="57"/>
        <end position="81"/>
    </location>
</feature>
<feature type="compositionally biased region" description="Basic and acidic residues" evidence="1">
    <location>
        <begin position="63"/>
        <end position="81"/>
    </location>
</feature>
<dbReference type="EMBL" id="BAAAEJ010000003">
    <property type="protein sequence ID" value="GAA0384001.1"/>
    <property type="molecule type" value="Genomic_DNA"/>
</dbReference>
<gene>
    <name evidence="3" type="ORF">GCM10009093_08690</name>
</gene>
<comment type="caution">
    <text evidence="3">The sequence shown here is derived from an EMBL/GenBank/DDBJ whole genome shotgun (WGS) entry which is preliminary data.</text>
</comment>
<keyword evidence="2" id="KW-0732">Signal</keyword>
<dbReference type="Gene3D" id="1.10.575.10">
    <property type="entry name" value="P1 Nuclease"/>
    <property type="match status" value="1"/>
</dbReference>
<evidence type="ECO:0000256" key="2">
    <source>
        <dbReference type="SAM" id="SignalP"/>
    </source>
</evidence>
<evidence type="ECO:0000313" key="4">
    <source>
        <dbReference type="Proteomes" id="UP001500791"/>
    </source>
</evidence>
<keyword evidence="4" id="KW-1185">Reference proteome</keyword>
<reference evidence="4" key="1">
    <citation type="journal article" date="2019" name="Int. J. Syst. Evol. Microbiol.">
        <title>The Global Catalogue of Microorganisms (GCM) 10K type strain sequencing project: providing services to taxonomists for standard genome sequencing and annotation.</title>
        <authorList>
            <consortium name="The Broad Institute Genomics Platform"/>
            <consortium name="The Broad Institute Genome Sequencing Center for Infectious Disease"/>
            <person name="Wu L."/>
            <person name="Ma J."/>
        </authorList>
    </citation>
    <scope>NUCLEOTIDE SEQUENCE [LARGE SCALE GENOMIC DNA]</scope>
    <source>
        <strain evidence="4">JCM 13476</strain>
    </source>
</reference>
<organism evidence="3 4">
    <name type="scientific">Brevundimonas terrae</name>
    <dbReference type="NCBI Taxonomy" id="363631"/>
    <lineage>
        <taxon>Bacteria</taxon>
        <taxon>Pseudomonadati</taxon>
        <taxon>Pseudomonadota</taxon>
        <taxon>Alphaproteobacteria</taxon>
        <taxon>Caulobacterales</taxon>
        <taxon>Caulobacteraceae</taxon>
        <taxon>Brevundimonas</taxon>
    </lineage>
</organism>
<protein>
    <recommendedName>
        <fullName evidence="5">S1/P1 Nuclease</fullName>
    </recommendedName>
</protein>
<evidence type="ECO:0000256" key="1">
    <source>
        <dbReference type="SAM" id="MobiDB-lite"/>
    </source>
</evidence>